<name>A0A2K8U3A6_9GAMM</name>
<reference evidence="2 3" key="1">
    <citation type="submission" date="2017-03" db="EMBL/GenBank/DDBJ databases">
        <title>Complete genome sequence of Candidatus 'Thiodictyon syntrophicum' sp. nov. strain Cad16T, a photolithoautotroph purple sulfur bacterium isolated from an alpine meromictic lake.</title>
        <authorList>
            <person name="Luedin S.M."/>
            <person name="Pothier J.F."/>
            <person name="Danza F."/>
            <person name="Storelli N."/>
            <person name="Wittwer M."/>
            <person name="Tonolla M."/>
        </authorList>
    </citation>
    <scope>NUCLEOTIDE SEQUENCE [LARGE SCALE GENOMIC DNA]</scope>
    <source>
        <strain evidence="2 3">Cad16T</strain>
    </source>
</reference>
<protein>
    <submittedName>
        <fullName evidence="2">Uncharacterized protein</fullName>
    </submittedName>
</protein>
<gene>
    <name evidence="2" type="ORF">THSYN_03175</name>
</gene>
<feature type="region of interest" description="Disordered" evidence="1">
    <location>
        <begin position="1"/>
        <end position="28"/>
    </location>
</feature>
<dbReference type="EMBL" id="CP020370">
    <property type="protein sequence ID" value="AUB80063.1"/>
    <property type="molecule type" value="Genomic_DNA"/>
</dbReference>
<accession>A0A2K8U3A6</accession>
<evidence type="ECO:0000313" key="3">
    <source>
        <dbReference type="Proteomes" id="UP000232638"/>
    </source>
</evidence>
<keyword evidence="3" id="KW-1185">Reference proteome</keyword>
<dbReference type="KEGG" id="tsy:THSYN_03175"/>
<organism evidence="2 3">
    <name type="scientific">Candidatus Thiodictyon syntrophicum</name>
    <dbReference type="NCBI Taxonomy" id="1166950"/>
    <lineage>
        <taxon>Bacteria</taxon>
        <taxon>Pseudomonadati</taxon>
        <taxon>Pseudomonadota</taxon>
        <taxon>Gammaproteobacteria</taxon>
        <taxon>Chromatiales</taxon>
        <taxon>Chromatiaceae</taxon>
        <taxon>Thiodictyon</taxon>
    </lineage>
</organism>
<proteinExistence type="predicted"/>
<sequence>MGLLNREDQDTAGEEDQQGNGYQPLHNCFPETQWTLEQTREARARRLGMLRTKAVRAAQSGLAEAADAMVLRIGN</sequence>
<dbReference type="AlphaFoldDB" id="A0A2K8U3A6"/>
<evidence type="ECO:0000256" key="1">
    <source>
        <dbReference type="SAM" id="MobiDB-lite"/>
    </source>
</evidence>
<dbReference type="Proteomes" id="UP000232638">
    <property type="component" value="Chromosome"/>
</dbReference>
<evidence type="ECO:0000313" key="2">
    <source>
        <dbReference type="EMBL" id="AUB80063.1"/>
    </source>
</evidence>